<dbReference type="STRING" id="4565.A0A3B6AUN6"/>
<dbReference type="OrthoDB" id="618849at2759"/>
<feature type="transmembrane region" description="Helical" evidence="1">
    <location>
        <begin position="316"/>
        <end position="342"/>
    </location>
</feature>
<dbReference type="PANTHER" id="PTHR33115">
    <property type="entry name" value="ARM REPEAT SUPERFAMILY PROTEIN"/>
    <property type="match status" value="1"/>
</dbReference>
<dbReference type="Gramene" id="TraesNOR2A03G00630630.1">
    <property type="protein sequence ID" value="TraesNOR2A03G00630630.1"/>
    <property type="gene ID" value="TraesNOR2A03G00630630"/>
</dbReference>
<protein>
    <recommendedName>
        <fullName evidence="4">BLE2 protein</fullName>
    </recommendedName>
</protein>
<feature type="transmembrane region" description="Helical" evidence="1">
    <location>
        <begin position="169"/>
        <end position="185"/>
    </location>
</feature>
<feature type="transmembrane region" description="Helical" evidence="1">
    <location>
        <begin position="278"/>
        <end position="296"/>
    </location>
</feature>
<feature type="transmembrane region" description="Helical" evidence="1">
    <location>
        <begin position="197"/>
        <end position="218"/>
    </location>
</feature>
<evidence type="ECO:0000256" key="1">
    <source>
        <dbReference type="SAM" id="Phobius"/>
    </source>
</evidence>
<reference evidence="2" key="2">
    <citation type="submission" date="2018-10" db="UniProtKB">
        <authorList>
            <consortium name="EnsemblPlants"/>
        </authorList>
    </citation>
    <scope>IDENTIFICATION</scope>
</reference>
<dbReference type="EnsemblPlants" id="TraesCS2A02G137500.1">
    <property type="protein sequence ID" value="TraesCS2A02G137500.1"/>
    <property type="gene ID" value="TraesCS2A02G137500"/>
</dbReference>
<sequence>MANVAEHGVQMPADPPAGKAAAAPEMGLNLFIRFVALIERLGDALGTLAFTWATVVLLGGYANSNDLGSDFGVLTAIVFLEALRMFSRNNRLDYQLFFRSRGAFRSLGLNELISLICFFNVLMGIIDIWGNHEIVVILALSVAVIVIVPILCPEAAIPPMCDPLRRAISLWRPMVAILLLCPSVLHRVYENFNSQRLGSIAYCTVFLVIFVVVLLLTISRLRFPSIVKLADCVLGSKIALWHRVILNSCMFVASIISVQRFNLAMVIFALMIAPLGNLQIPAAALRIGLAVWRLIVIRQDYKQNLESRTNLEPSLIIFYVMVLGQGLLYIVAAILEMFSFILQRSLIHRVGFRGPSEVQYVNLYYAYAFDRCMEGSMLAPKKTSLIIFAMDSLKSDSPKMQLYGLKMLHKFLKKEPLKTKATLELTTYTKTVTCLISMLGWTSEVDRDIRTFAAKVTAELADNLRVVHIPGAVQLIASLLDTIHRENIKNPFLDIGSPEPKQDNLIQRVSGNEQTSSLLKWLKQMVVYCLIPREEPTTYTDEQNTHILGYWRQTTERPSVLEEEPSTDQDLLSVQGMFILQKLASFDLENGIEISRVTGLISKIVEFTSNITVMTNISETHKTLLKLSSLKLLARLSSTKGKFGVTLRQKITEHPFILSNLAEILDNRGSSHELRELTTELLRNLAMEENVKEEIGQIPVIISRLMDAFLSQGTPSSADSDHLLRMISGQALAVLAMESANNCLIMLAEPGYMFIKELTLMIHSDKYRYVASSLLRNMCVHARSELRNSDLKEISYILREVLEGIMDAEGTELEVLIGLSSQICNVIPEDFARELEHGQIKDRFIKRLVHALNSNMIPTAHCLGFRRVIVEHAIYMMESNLVYTTCFKNCWMMEALLMVERKPSRAENYRFFLGDAGLMKHNIPLCALVARAKELMGH</sequence>
<dbReference type="InterPro" id="IPR016024">
    <property type="entry name" value="ARM-type_fold"/>
</dbReference>
<keyword evidence="3" id="KW-1185">Reference proteome</keyword>
<accession>A0A3B6AUN6</accession>
<feature type="transmembrane region" description="Helical" evidence="1">
    <location>
        <begin position="135"/>
        <end position="157"/>
    </location>
</feature>
<organism evidence="2">
    <name type="scientific">Triticum aestivum</name>
    <name type="common">Wheat</name>
    <dbReference type="NCBI Taxonomy" id="4565"/>
    <lineage>
        <taxon>Eukaryota</taxon>
        <taxon>Viridiplantae</taxon>
        <taxon>Streptophyta</taxon>
        <taxon>Embryophyta</taxon>
        <taxon>Tracheophyta</taxon>
        <taxon>Spermatophyta</taxon>
        <taxon>Magnoliopsida</taxon>
        <taxon>Liliopsida</taxon>
        <taxon>Poales</taxon>
        <taxon>Poaceae</taxon>
        <taxon>BOP clade</taxon>
        <taxon>Pooideae</taxon>
        <taxon>Triticodae</taxon>
        <taxon>Triticeae</taxon>
        <taxon>Triticinae</taxon>
        <taxon>Triticum</taxon>
    </lineage>
</organism>
<reference evidence="2" key="1">
    <citation type="submission" date="2018-08" db="EMBL/GenBank/DDBJ databases">
        <authorList>
            <person name="Rossello M."/>
        </authorList>
    </citation>
    <scope>NUCLEOTIDE SEQUENCE [LARGE SCALE GENOMIC DNA]</scope>
    <source>
        <strain evidence="2">cv. Chinese Spring</strain>
    </source>
</reference>
<dbReference type="Gramene" id="TraesCS2A02G137500.1">
    <property type="protein sequence ID" value="TraesCS2A02G137500.1"/>
    <property type="gene ID" value="TraesCS2A02G137500"/>
</dbReference>
<feature type="transmembrane region" description="Helical" evidence="1">
    <location>
        <begin position="67"/>
        <end position="86"/>
    </location>
</feature>
<dbReference type="AlphaFoldDB" id="A0A3B6AUN6"/>
<feature type="transmembrane region" description="Helical" evidence="1">
    <location>
        <begin position="41"/>
        <end position="61"/>
    </location>
</feature>
<name>A0A3B6AUN6_WHEAT</name>
<dbReference type="SUPFAM" id="SSF48371">
    <property type="entry name" value="ARM repeat"/>
    <property type="match status" value="1"/>
</dbReference>
<keyword evidence="1" id="KW-0812">Transmembrane</keyword>
<evidence type="ECO:0008006" key="4">
    <source>
        <dbReference type="Google" id="ProtNLM"/>
    </source>
</evidence>
<dbReference type="OMA" id="RCMERAM"/>
<dbReference type="Gene3D" id="1.25.10.10">
    <property type="entry name" value="Leucine-rich Repeat Variant"/>
    <property type="match status" value="1"/>
</dbReference>
<dbReference type="PANTHER" id="PTHR33115:SF73">
    <property type="entry name" value="OS07G0649300 PROTEIN"/>
    <property type="match status" value="1"/>
</dbReference>
<dbReference type="Proteomes" id="UP000019116">
    <property type="component" value="Chromosome 2A"/>
</dbReference>
<feature type="transmembrane region" description="Helical" evidence="1">
    <location>
        <begin position="244"/>
        <end position="272"/>
    </location>
</feature>
<evidence type="ECO:0000313" key="3">
    <source>
        <dbReference type="Proteomes" id="UP000019116"/>
    </source>
</evidence>
<dbReference type="PaxDb" id="4565-Traes_2AS_2FD4D06EA.1"/>
<dbReference type="Gramene" id="TraesCS2A03G0280500.1">
    <property type="protein sequence ID" value="TraesCS2A03G0280500.1.CDS"/>
    <property type="gene ID" value="TraesCS2A03G0280500"/>
</dbReference>
<feature type="transmembrane region" description="Helical" evidence="1">
    <location>
        <begin position="107"/>
        <end position="129"/>
    </location>
</feature>
<evidence type="ECO:0000313" key="2">
    <source>
        <dbReference type="EnsemblPlants" id="TraesCS2A02G137500.1"/>
    </source>
</evidence>
<dbReference type="InterPro" id="IPR011989">
    <property type="entry name" value="ARM-like"/>
</dbReference>
<keyword evidence="1" id="KW-1133">Transmembrane helix</keyword>
<proteinExistence type="predicted"/>
<keyword evidence="1" id="KW-0472">Membrane</keyword>